<protein>
    <submittedName>
        <fullName evidence="2">Uncharacterized protein</fullName>
    </submittedName>
</protein>
<proteinExistence type="predicted"/>
<evidence type="ECO:0000313" key="3">
    <source>
        <dbReference type="Proteomes" id="UP001500013"/>
    </source>
</evidence>
<reference evidence="2 3" key="1">
    <citation type="journal article" date="2019" name="Int. J. Syst. Evol. Microbiol.">
        <title>The Global Catalogue of Microorganisms (GCM) 10K type strain sequencing project: providing services to taxonomists for standard genome sequencing and annotation.</title>
        <authorList>
            <consortium name="The Broad Institute Genomics Platform"/>
            <consortium name="The Broad Institute Genome Sequencing Center for Infectious Disease"/>
            <person name="Wu L."/>
            <person name="Ma J."/>
        </authorList>
    </citation>
    <scope>NUCLEOTIDE SEQUENCE [LARGE SCALE GENOMIC DNA]</scope>
    <source>
        <strain evidence="2 3">JCM 15628</strain>
    </source>
</reference>
<feature type="transmembrane region" description="Helical" evidence="1">
    <location>
        <begin position="135"/>
        <end position="154"/>
    </location>
</feature>
<dbReference type="InterPro" id="IPR046657">
    <property type="entry name" value="DUF6766"/>
</dbReference>
<keyword evidence="1" id="KW-0812">Transmembrane</keyword>
<keyword evidence="3" id="KW-1185">Reference proteome</keyword>
<dbReference type="Proteomes" id="UP001500013">
    <property type="component" value="Unassembled WGS sequence"/>
</dbReference>
<keyword evidence="1" id="KW-1133">Transmembrane helix</keyword>
<dbReference type="Pfam" id="PF20554">
    <property type="entry name" value="DUF6766"/>
    <property type="match status" value="1"/>
</dbReference>
<accession>A0ABN2SEZ5</accession>
<evidence type="ECO:0000256" key="1">
    <source>
        <dbReference type="SAM" id="Phobius"/>
    </source>
</evidence>
<keyword evidence="1" id="KW-0472">Membrane</keyword>
<gene>
    <name evidence="2" type="ORF">GCM10009817_28740</name>
</gene>
<dbReference type="EMBL" id="BAAAPU010000008">
    <property type="protein sequence ID" value="GAA1985508.1"/>
    <property type="molecule type" value="Genomic_DNA"/>
</dbReference>
<comment type="caution">
    <text evidence="2">The sequence shown here is derived from an EMBL/GenBank/DDBJ whole genome shotgun (WGS) entry which is preliminary data.</text>
</comment>
<feature type="transmembrane region" description="Helical" evidence="1">
    <location>
        <begin position="73"/>
        <end position="91"/>
    </location>
</feature>
<dbReference type="RefSeq" id="WP_344063877.1">
    <property type="nucleotide sequence ID" value="NZ_BAAAPU010000008.1"/>
</dbReference>
<evidence type="ECO:0000313" key="2">
    <source>
        <dbReference type="EMBL" id="GAA1985508.1"/>
    </source>
</evidence>
<sequence length="233" mass="26192">MRPTRPAGGARSFWRTNSLTIVFGLLLLAFVVGQAVSGLAEYNETARTDGLQQLSFLRYVTSSSFAVDLLENWQSEYLQFTLYILLTIWLVQRGSSESKKAGEEGRQSDEQQLVGPFARSDSPAWARRSGWRRSVYSHSLVLVMAVVFLLSWFAQAVTGRVAENDQRLRDRLDPVGLADYVVSPDFWSRTLQNWQSEMLAIGSMAVFAIYLRERGSPESKPVGMPHDVTTSDD</sequence>
<name>A0ABN2SEZ5_9MICO</name>
<organism evidence="2 3">
    <name type="scientific">Terrabacter lapilli</name>
    <dbReference type="NCBI Taxonomy" id="436231"/>
    <lineage>
        <taxon>Bacteria</taxon>
        <taxon>Bacillati</taxon>
        <taxon>Actinomycetota</taxon>
        <taxon>Actinomycetes</taxon>
        <taxon>Micrococcales</taxon>
        <taxon>Intrasporangiaceae</taxon>
        <taxon>Terrabacter</taxon>
    </lineage>
</organism>